<keyword evidence="2" id="KW-0460">Magnesium</keyword>
<dbReference type="PANTHER" id="PTHR43600">
    <property type="entry name" value="COENZYME F420 HYDROGENASE, SUBUNIT ALPHA"/>
    <property type="match status" value="1"/>
</dbReference>
<dbReference type="Proteomes" id="UP000316855">
    <property type="component" value="Chromosome"/>
</dbReference>
<dbReference type="GO" id="GO:0016151">
    <property type="term" value="F:nickel cation binding"/>
    <property type="evidence" value="ECO:0007669"/>
    <property type="project" value="InterPro"/>
</dbReference>
<feature type="binding site" evidence="2">
    <location>
        <position position="44"/>
    </location>
    <ligand>
        <name>Mg(2+)</name>
        <dbReference type="ChEBI" id="CHEBI:18420"/>
    </ligand>
</feature>
<keyword evidence="2" id="KW-0408">Iron</keyword>
<keyword evidence="3" id="KW-0371">Homeobox</keyword>
<proteinExistence type="predicted"/>
<dbReference type="InterPro" id="IPR001501">
    <property type="entry name" value="Ni-dep_hyd_lsu"/>
</dbReference>
<keyword evidence="4" id="KW-1185">Reference proteome</keyword>
<dbReference type="SUPFAM" id="SSF56762">
    <property type="entry name" value="HydB/Nqo4-like"/>
    <property type="match status" value="1"/>
</dbReference>
<keyword evidence="1 3" id="KW-0560">Oxidoreductase</keyword>
<dbReference type="GO" id="GO:0047985">
    <property type="term" value="F:hydrogen dehydrogenase activity"/>
    <property type="evidence" value="ECO:0007669"/>
    <property type="project" value="UniProtKB-EC"/>
</dbReference>
<sequence>MGDRKIKVETLTRVEGEGGLFIRMSGETIEEVRLEIYEPPRLFEALLRGRPLEDAPDITARICGICPVAYQMSSVHALESALEVTVSPEIRRLRRLLYCGEWIESHGLHMHLLHAPDFLGFESGLEMAKQFPEAVNRGLRLKKHGNQLVDLLGGRAIHPVNVCVGGFYRIPRRNEFQKLIPDFEWGLNAAMETTRWVAGFDFPEMVSDCEFVSLSHPDEYPMNEGVMKSSLGDVIEVEQYEEEFEERQVPHSTALQAFRKSTGRPYLLGPLSRINLNRDQLFPQARKLADEIGWEPVCRNPHKAIIARGLEIVHAYEEGLSILRDQHLAGKPRETYTPQAGTGKSATEAPRGTLYHRYEIDDQGKIVEACIVPPTSQNQAQIEVDLKHVVSESMGNEETELARKCENLVRAYDPCISCSTHFLKVTIDRH</sequence>
<reference evidence="3 4" key="1">
    <citation type="submission" date="2019-02" db="EMBL/GenBank/DDBJ databases">
        <title>Deep-cultivation of Planctomycetes and their phenomic and genomic characterization uncovers novel biology.</title>
        <authorList>
            <person name="Wiegand S."/>
            <person name="Jogler M."/>
            <person name="Boedeker C."/>
            <person name="Pinto D."/>
            <person name="Vollmers J."/>
            <person name="Rivas-Marin E."/>
            <person name="Kohn T."/>
            <person name="Peeters S.H."/>
            <person name="Heuer A."/>
            <person name="Rast P."/>
            <person name="Oberbeckmann S."/>
            <person name="Bunk B."/>
            <person name="Jeske O."/>
            <person name="Meyerdierks A."/>
            <person name="Storesund J.E."/>
            <person name="Kallscheuer N."/>
            <person name="Luecker S."/>
            <person name="Lage O.M."/>
            <person name="Pohl T."/>
            <person name="Merkel B.J."/>
            <person name="Hornburger P."/>
            <person name="Mueller R.-W."/>
            <person name="Bruemmer F."/>
            <person name="Labrenz M."/>
            <person name="Spormann A.M."/>
            <person name="Op den Camp H."/>
            <person name="Overmann J."/>
            <person name="Amann R."/>
            <person name="Jetten M.S.M."/>
            <person name="Mascher T."/>
            <person name="Medema M.H."/>
            <person name="Devos D.P."/>
            <person name="Kaster A.-K."/>
            <person name="Ovreas L."/>
            <person name="Rohde M."/>
            <person name="Galperin M.Y."/>
            <person name="Jogler C."/>
        </authorList>
    </citation>
    <scope>NUCLEOTIDE SEQUENCE [LARGE SCALE GENOMIC DNA]</scope>
    <source>
        <strain evidence="3 4">Pan161</strain>
    </source>
</reference>
<dbReference type="RefSeq" id="WP_145225617.1">
    <property type="nucleotide sequence ID" value="NZ_CP036343.1"/>
</dbReference>
<feature type="binding site" evidence="2">
    <location>
        <position position="66"/>
    </location>
    <ligand>
        <name>Fe cation</name>
        <dbReference type="ChEBI" id="CHEBI:24875"/>
    </ligand>
</feature>
<gene>
    <name evidence="3" type="primary">hoxH</name>
    <name evidence="3" type="ORF">Pan161_16130</name>
</gene>
<organism evidence="3 4">
    <name type="scientific">Gimesia algae</name>
    <dbReference type="NCBI Taxonomy" id="2527971"/>
    <lineage>
        <taxon>Bacteria</taxon>
        <taxon>Pseudomonadati</taxon>
        <taxon>Planctomycetota</taxon>
        <taxon>Planctomycetia</taxon>
        <taxon>Planctomycetales</taxon>
        <taxon>Planctomycetaceae</taxon>
        <taxon>Gimesia</taxon>
    </lineage>
</organism>
<dbReference type="PROSITE" id="PS00508">
    <property type="entry name" value="NI_HGENASE_L_2"/>
    <property type="match status" value="1"/>
</dbReference>
<evidence type="ECO:0000256" key="1">
    <source>
        <dbReference type="ARBA" id="ARBA00023002"/>
    </source>
</evidence>
<dbReference type="KEGG" id="gax:Pan161_16130"/>
<dbReference type="PANTHER" id="PTHR43600:SF4">
    <property type="entry name" value="CYTOSOLIC NIFE-HYDROGENASE, ALPHA SUBUNIT"/>
    <property type="match status" value="1"/>
</dbReference>
<dbReference type="EMBL" id="CP036343">
    <property type="protein sequence ID" value="QDT89980.1"/>
    <property type="molecule type" value="Genomic_DNA"/>
</dbReference>
<feature type="binding site" evidence="2">
    <location>
        <position position="421"/>
    </location>
    <ligand>
        <name>Mg(2+)</name>
        <dbReference type="ChEBI" id="CHEBI:18420"/>
    </ligand>
</feature>
<dbReference type="Pfam" id="PF00374">
    <property type="entry name" value="NiFeSe_Hases"/>
    <property type="match status" value="2"/>
</dbReference>
<protein>
    <submittedName>
        <fullName evidence="3">NAD-reducing hydrogenase HoxS subunit beta</fullName>
        <ecNumber evidence="3">1.12.1.2</ecNumber>
    </submittedName>
</protein>
<evidence type="ECO:0000256" key="2">
    <source>
        <dbReference type="PIRSR" id="PIRSR601501-1"/>
    </source>
</evidence>
<dbReference type="GO" id="GO:0003677">
    <property type="term" value="F:DNA binding"/>
    <property type="evidence" value="ECO:0007669"/>
    <property type="project" value="UniProtKB-KW"/>
</dbReference>
<evidence type="ECO:0000313" key="4">
    <source>
        <dbReference type="Proteomes" id="UP000316855"/>
    </source>
</evidence>
<dbReference type="AlphaFoldDB" id="A0A517VAE5"/>
<feature type="binding site" evidence="2">
    <location>
        <position position="418"/>
    </location>
    <ligand>
        <name>Fe cation</name>
        <dbReference type="ChEBI" id="CHEBI:24875"/>
    </ligand>
</feature>
<dbReference type="GO" id="GO:0008901">
    <property type="term" value="F:ferredoxin hydrogenase activity"/>
    <property type="evidence" value="ECO:0007669"/>
    <property type="project" value="InterPro"/>
</dbReference>
<dbReference type="EC" id="1.12.1.2" evidence="3"/>
<feature type="binding site" evidence="2">
    <location>
        <position position="66"/>
    </location>
    <ligand>
        <name>Ni(2+)</name>
        <dbReference type="ChEBI" id="CHEBI:49786"/>
    </ligand>
</feature>
<accession>A0A517VAE5</accession>
<dbReference type="Gene3D" id="1.10.645.10">
    <property type="entry name" value="Cytochrome-c3 Hydrogenase, chain B"/>
    <property type="match status" value="1"/>
</dbReference>
<dbReference type="OrthoDB" id="9761717at2"/>
<feature type="binding site" evidence="2">
    <location>
        <position position="371"/>
    </location>
    <ligand>
        <name>Mg(2+)</name>
        <dbReference type="ChEBI" id="CHEBI:18420"/>
    </ligand>
</feature>
<feature type="binding site" evidence="2">
    <location>
        <position position="63"/>
    </location>
    <ligand>
        <name>Ni(2+)</name>
        <dbReference type="ChEBI" id="CHEBI:49786"/>
    </ligand>
</feature>
<keyword evidence="2" id="KW-0479">Metal-binding</keyword>
<name>A0A517VAE5_9PLAN</name>
<keyword evidence="2" id="KW-0533">Nickel</keyword>
<feature type="binding site" evidence="2">
    <location>
        <position position="415"/>
    </location>
    <ligand>
        <name>Ni(2+)</name>
        <dbReference type="ChEBI" id="CHEBI:49786"/>
    </ligand>
</feature>
<dbReference type="InterPro" id="IPR029014">
    <property type="entry name" value="NiFe-Hase_large"/>
</dbReference>
<comment type="cofactor">
    <cofactor evidence="2">
        <name>Fe cation</name>
        <dbReference type="ChEBI" id="CHEBI:24875"/>
    </cofactor>
</comment>
<evidence type="ECO:0000313" key="3">
    <source>
        <dbReference type="EMBL" id="QDT89980.1"/>
    </source>
</evidence>
<dbReference type="InterPro" id="IPR018194">
    <property type="entry name" value="Ni-dep_hyd_lsu_Ni_BS"/>
</dbReference>
<comment type="cofactor">
    <cofactor evidence="2">
        <name>Ni(2+)</name>
        <dbReference type="ChEBI" id="CHEBI:49786"/>
    </cofactor>
</comment>